<dbReference type="GO" id="GO:0016651">
    <property type="term" value="F:oxidoreductase activity, acting on NAD(P)H"/>
    <property type="evidence" value="ECO:0007669"/>
    <property type="project" value="UniProtKB-ARBA"/>
</dbReference>
<comment type="similarity">
    <text evidence="3 8">Belongs to the flavodoxin family.</text>
</comment>
<dbReference type="NCBIfam" id="TIGR01753">
    <property type="entry name" value="flav_short"/>
    <property type="match status" value="1"/>
</dbReference>
<evidence type="ECO:0000256" key="7">
    <source>
        <dbReference type="ARBA" id="ARBA00022982"/>
    </source>
</evidence>
<dbReference type="Proteomes" id="UP000234789">
    <property type="component" value="Unassembled WGS sequence"/>
</dbReference>
<evidence type="ECO:0000259" key="9">
    <source>
        <dbReference type="PROSITE" id="PS50902"/>
    </source>
</evidence>
<dbReference type="PROSITE" id="PS50902">
    <property type="entry name" value="FLAVODOXIN_LIKE"/>
    <property type="match status" value="1"/>
</dbReference>
<dbReference type="InterPro" id="IPR010087">
    <property type="entry name" value="Flav_short"/>
</dbReference>
<dbReference type="InterPro" id="IPR029039">
    <property type="entry name" value="Flavoprotein-like_sf"/>
</dbReference>
<accession>A0A2N5NBZ4</accession>
<dbReference type="OrthoDB" id="9790745at2"/>
<dbReference type="InterPro" id="IPR008254">
    <property type="entry name" value="Flavodoxin/NO_synth"/>
</dbReference>
<keyword evidence="7 8" id="KW-0249">Electron transport</keyword>
<dbReference type="PANTHER" id="PTHR42809">
    <property type="entry name" value="FLAVODOXIN 2"/>
    <property type="match status" value="1"/>
</dbReference>
<evidence type="ECO:0000256" key="8">
    <source>
        <dbReference type="RuleBase" id="RU367037"/>
    </source>
</evidence>
<feature type="domain" description="Flavodoxin-like" evidence="9">
    <location>
        <begin position="4"/>
        <end position="143"/>
    </location>
</feature>
<evidence type="ECO:0000256" key="3">
    <source>
        <dbReference type="ARBA" id="ARBA00005267"/>
    </source>
</evidence>
<keyword evidence="6 8" id="KW-0288">FMN</keyword>
<keyword evidence="11" id="KW-1185">Reference proteome</keyword>
<dbReference type="NCBIfam" id="NF005246">
    <property type="entry name" value="PRK06756.1"/>
    <property type="match status" value="1"/>
</dbReference>
<comment type="caution">
    <text evidence="10">The sequence shown here is derived from an EMBL/GenBank/DDBJ whole genome shotgun (WGS) entry which is preliminary data.</text>
</comment>
<dbReference type="PANTHER" id="PTHR42809:SF1">
    <property type="entry name" value="FLAVODOXIN 1"/>
    <property type="match status" value="1"/>
</dbReference>
<evidence type="ECO:0000256" key="4">
    <source>
        <dbReference type="ARBA" id="ARBA00022448"/>
    </source>
</evidence>
<evidence type="ECO:0000256" key="6">
    <source>
        <dbReference type="ARBA" id="ARBA00022643"/>
    </source>
</evidence>
<dbReference type="EMBL" id="NFEZ01000002">
    <property type="protein sequence ID" value="PLT47844.1"/>
    <property type="molecule type" value="Genomic_DNA"/>
</dbReference>
<dbReference type="Pfam" id="PF00258">
    <property type="entry name" value="Flavodoxin_1"/>
    <property type="match status" value="1"/>
</dbReference>
<evidence type="ECO:0000256" key="5">
    <source>
        <dbReference type="ARBA" id="ARBA00022630"/>
    </source>
</evidence>
<dbReference type="Gene3D" id="3.40.50.360">
    <property type="match status" value="1"/>
</dbReference>
<evidence type="ECO:0000313" key="11">
    <source>
        <dbReference type="Proteomes" id="UP000234789"/>
    </source>
</evidence>
<sequence length="150" mass="16112">MEKIILVCCSMTGNTEEMADAIAAGAREAGAQLTVRDILDAEAAELEQYDGIFIGAYTWGEGDLPDESLDLYEGLDAVDLAGKTAMAFGSGDTSYDIYCGAVDQFEAKLAERGAAILAPGFKVEFNPSDEEKEQLRELGRRMAELTVEAL</sequence>
<comment type="cofactor">
    <cofactor evidence="1 8">
        <name>FMN</name>
        <dbReference type="ChEBI" id="CHEBI:58210"/>
    </cofactor>
</comment>
<name>A0A2N5NBZ4_9BACL</name>
<comment type="function">
    <text evidence="2 8">Low-potential electron donor to a number of redox enzymes.</text>
</comment>
<keyword evidence="5 8" id="KW-0285">Flavoprotein</keyword>
<evidence type="ECO:0000313" key="10">
    <source>
        <dbReference type="EMBL" id="PLT47844.1"/>
    </source>
</evidence>
<dbReference type="GO" id="GO:0009055">
    <property type="term" value="F:electron transfer activity"/>
    <property type="evidence" value="ECO:0007669"/>
    <property type="project" value="UniProtKB-UniRule"/>
</dbReference>
<protein>
    <recommendedName>
        <fullName evidence="8">Flavodoxin</fullName>
    </recommendedName>
</protein>
<dbReference type="GO" id="GO:0010181">
    <property type="term" value="F:FMN binding"/>
    <property type="evidence" value="ECO:0007669"/>
    <property type="project" value="UniProtKB-UniRule"/>
</dbReference>
<evidence type="ECO:0000256" key="2">
    <source>
        <dbReference type="ARBA" id="ARBA00003297"/>
    </source>
</evidence>
<dbReference type="SUPFAM" id="SSF52218">
    <property type="entry name" value="Flavoproteins"/>
    <property type="match status" value="1"/>
</dbReference>
<keyword evidence="4 8" id="KW-0813">Transport</keyword>
<evidence type="ECO:0000256" key="1">
    <source>
        <dbReference type="ARBA" id="ARBA00001917"/>
    </source>
</evidence>
<dbReference type="NCBIfam" id="NF005216">
    <property type="entry name" value="PRK06703.1"/>
    <property type="match status" value="1"/>
</dbReference>
<dbReference type="InterPro" id="IPR050619">
    <property type="entry name" value="Flavodoxin"/>
</dbReference>
<proteinExistence type="inferred from homology"/>
<dbReference type="AlphaFoldDB" id="A0A2N5NBZ4"/>
<reference evidence="10 11" key="1">
    <citation type="submission" date="2017-05" db="EMBL/GenBank/DDBJ databases">
        <title>Functional genome analysis of Paenibacillus pasadenensis strain R16: insights on endophytic life style and antifungal activity.</title>
        <authorList>
            <person name="Passera A."/>
            <person name="Marcolungo L."/>
            <person name="Casati P."/>
            <person name="Brasca M."/>
            <person name="Quaglino F."/>
            <person name="Delledonne M."/>
        </authorList>
    </citation>
    <scope>NUCLEOTIDE SEQUENCE [LARGE SCALE GENOMIC DNA]</scope>
    <source>
        <strain evidence="10 11">R16</strain>
    </source>
</reference>
<dbReference type="RefSeq" id="WP_028598562.1">
    <property type="nucleotide sequence ID" value="NZ_BIMM01000109.1"/>
</dbReference>
<gene>
    <name evidence="10" type="ORF">B8V81_0751</name>
</gene>
<organism evidence="10 11">
    <name type="scientific">Paenibacillus pasadenensis</name>
    <dbReference type="NCBI Taxonomy" id="217090"/>
    <lineage>
        <taxon>Bacteria</taxon>
        <taxon>Bacillati</taxon>
        <taxon>Bacillota</taxon>
        <taxon>Bacilli</taxon>
        <taxon>Bacillales</taxon>
        <taxon>Paenibacillaceae</taxon>
        <taxon>Paenibacillus</taxon>
    </lineage>
</organism>